<comment type="PTM">
    <text evidence="7">eIF-5A seems to be the only eukaryotic protein to have a hypusine residue which is a post-translational modification of a lysine by the addition of a butylamino group.</text>
</comment>
<dbReference type="InterPro" id="IPR001884">
    <property type="entry name" value="IF5A-like"/>
</dbReference>
<evidence type="ECO:0000256" key="5">
    <source>
        <dbReference type="ARBA" id="ARBA00022917"/>
    </source>
</evidence>
<dbReference type="Gene3D" id="2.40.50.140">
    <property type="entry name" value="Nucleic acid-binding proteins"/>
    <property type="match status" value="1"/>
</dbReference>
<feature type="domain" description="Translation initiation factor 5A C-terminal" evidence="8">
    <location>
        <begin position="92"/>
        <end position="162"/>
    </location>
</feature>
<dbReference type="FunFam" id="2.40.50.140:FF:000034">
    <property type="entry name" value="Eukaryotic translation initiation factor 5A"/>
    <property type="match status" value="1"/>
</dbReference>
<protein>
    <recommendedName>
        <fullName evidence="7">Eukaryotic translation initiation factor 5A</fullName>
        <shortName evidence="7">eIF-5A</shortName>
    </recommendedName>
</protein>
<dbReference type="EMBL" id="JAFCMP010000068">
    <property type="protein sequence ID" value="KAG5188565.1"/>
    <property type="molecule type" value="Genomic_DNA"/>
</dbReference>
<dbReference type="GO" id="GO:0045905">
    <property type="term" value="P:positive regulation of translational termination"/>
    <property type="evidence" value="ECO:0007669"/>
    <property type="project" value="UniProtKB-UniRule"/>
</dbReference>
<evidence type="ECO:0000256" key="3">
    <source>
        <dbReference type="ARBA" id="ARBA00022528"/>
    </source>
</evidence>
<comment type="caution">
    <text evidence="9">The sequence shown here is derived from an EMBL/GenBank/DDBJ whole genome shotgun (WGS) entry which is preliminary data.</text>
</comment>
<dbReference type="SMART" id="SM01376">
    <property type="entry name" value="eIF-5a"/>
    <property type="match status" value="1"/>
</dbReference>
<dbReference type="InterPro" id="IPR014722">
    <property type="entry name" value="Rib_uL2_dom2"/>
</dbReference>
<evidence type="ECO:0000256" key="7">
    <source>
        <dbReference type="RuleBase" id="RU362005"/>
    </source>
</evidence>
<keyword evidence="10" id="KW-1185">Reference proteome</keyword>
<dbReference type="InterPro" id="IPR020189">
    <property type="entry name" value="IF5A_C"/>
</dbReference>
<comment type="similarity">
    <text evidence="2 7">Belongs to the eIF-5A family.</text>
</comment>
<dbReference type="AlphaFoldDB" id="A0A835Z7R2"/>
<evidence type="ECO:0000313" key="9">
    <source>
        <dbReference type="EMBL" id="KAG5188565.1"/>
    </source>
</evidence>
<dbReference type="GO" id="GO:0043022">
    <property type="term" value="F:ribosome binding"/>
    <property type="evidence" value="ECO:0007669"/>
    <property type="project" value="UniProtKB-UniRule"/>
</dbReference>
<dbReference type="OrthoDB" id="9975114at2759"/>
<reference evidence="9" key="1">
    <citation type="submission" date="2021-02" db="EMBL/GenBank/DDBJ databases">
        <title>First Annotated Genome of the Yellow-green Alga Tribonema minus.</title>
        <authorList>
            <person name="Mahan K.M."/>
        </authorList>
    </citation>
    <scope>NUCLEOTIDE SEQUENCE</scope>
    <source>
        <strain evidence="9">UTEX B ZZ1240</strain>
    </source>
</reference>
<evidence type="ECO:0000256" key="1">
    <source>
        <dbReference type="ARBA" id="ARBA00004229"/>
    </source>
</evidence>
<sequence>MAETSATDEALNNYDFTSSDAGASHTFPMDAGQIRKGGYIVIKGRPCKVANVSTSKTGKHGHAKANFTAIDIFTGKKLEDIVPTSHATSVPNVARVDYQLLDISDDGFLSLLTESGDTKDDLKLPGFPEGFDEQLRTEFDAGKTLIVTVVSAMGHDQVMAYKEDTTGN</sequence>
<dbReference type="InterPro" id="IPR048670">
    <property type="entry name" value="IF5A-like_N"/>
</dbReference>
<dbReference type="FunFam" id="2.30.30.30:FF:000012">
    <property type="entry name" value="Eukaryotic translation initiation factor 5A"/>
    <property type="match status" value="1"/>
</dbReference>
<keyword evidence="4" id="KW-0934">Plastid</keyword>
<comment type="subcellular location">
    <subcellularLocation>
        <location evidence="1">Plastid</location>
        <location evidence="1">Chloroplast</location>
    </subcellularLocation>
</comment>
<keyword evidence="6 7" id="KW-0385">Hypusine</keyword>
<evidence type="ECO:0000259" key="8">
    <source>
        <dbReference type="SMART" id="SM01376"/>
    </source>
</evidence>
<dbReference type="InterPro" id="IPR008991">
    <property type="entry name" value="Translation_prot_SH3-like_sf"/>
</dbReference>
<dbReference type="GO" id="GO:0045901">
    <property type="term" value="P:positive regulation of translational elongation"/>
    <property type="evidence" value="ECO:0007669"/>
    <property type="project" value="UniProtKB-UniRule"/>
</dbReference>
<dbReference type="PROSITE" id="PS00302">
    <property type="entry name" value="IF5A_HYPUSINE"/>
    <property type="match status" value="1"/>
</dbReference>
<dbReference type="NCBIfam" id="TIGR00037">
    <property type="entry name" value="eIF_5A"/>
    <property type="match status" value="1"/>
</dbReference>
<proteinExistence type="inferred from homology"/>
<dbReference type="Proteomes" id="UP000664859">
    <property type="component" value="Unassembled WGS sequence"/>
</dbReference>
<accession>A0A835Z7R2</accession>
<dbReference type="SUPFAM" id="SSF50249">
    <property type="entry name" value="Nucleic acid-binding proteins"/>
    <property type="match status" value="1"/>
</dbReference>
<dbReference type="PANTHER" id="PTHR11673">
    <property type="entry name" value="TRANSLATION INITIATION FACTOR 5A FAMILY MEMBER"/>
    <property type="match status" value="1"/>
</dbReference>
<gene>
    <name evidence="9" type="ORF">JKP88DRAFT_184808</name>
</gene>
<dbReference type="Gene3D" id="2.30.30.30">
    <property type="match status" value="1"/>
</dbReference>
<dbReference type="Pfam" id="PF21485">
    <property type="entry name" value="IF5A-like_N"/>
    <property type="match status" value="1"/>
</dbReference>
<comment type="function">
    <text evidence="7">Translation factor that promotes translation elongation and termination, particularly upon ribosome stalling at specific amino acid sequence contexts. Binds between the exit (E) and peptidyl (P) site of the ribosome and promotes rescue of stalled ribosome: specifically required for efficient translation of polyproline-containing peptides as well as other motifs that stall the ribosome. Acts as ribosome quality control (RQC) cofactor by joining the RQC complex to facilitate peptidyl transfer during CAT tailing step.</text>
</comment>
<dbReference type="InterPro" id="IPR012340">
    <property type="entry name" value="NA-bd_OB-fold"/>
</dbReference>
<dbReference type="GO" id="GO:0009507">
    <property type="term" value="C:chloroplast"/>
    <property type="evidence" value="ECO:0007669"/>
    <property type="project" value="UniProtKB-SubCell"/>
</dbReference>
<dbReference type="InterPro" id="IPR019769">
    <property type="entry name" value="Trans_elong_IF5A_hypusine_site"/>
</dbReference>
<keyword evidence="3" id="KW-0150">Chloroplast</keyword>
<evidence type="ECO:0000256" key="2">
    <source>
        <dbReference type="ARBA" id="ARBA00006016"/>
    </source>
</evidence>
<dbReference type="GO" id="GO:0003723">
    <property type="term" value="F:RNA binding"/>
    <property type="evidence" value="ECO:0007669"/>
    <property type="project" value="InterPro"/>
</dbReference>
<name>A0A835Z7R2_9STRA</name>
<dbReference type="PIRSF" id="PIRSF003025">
    <property type="entry name" value="eIF5A"/>
    <property type="match status" value="1"/>
</dbReference>
<dbReference type="GO" id="GO:0003746">
    <property type="term" value="F:translation elongation factor activity"/>
    <property type="evidence" value="ECO:0007669"/>
    <property type="project" value="UniProtKB-UniRule"/>
</dbReference>
<evidence type="ECO:0000256" key="4">
    <source>
        <dbReference type="ARBA" id="ARBA00022640"/>
    </source>
</evidence>
<keyword evidence="5 7" id="KW-0648">Protein biosynthesis</keyword>
<evidence type="ECO:0000313" key="10">
    <source>
        <dbReference type="Proteomes" id="UP000664859"/>
    </source>
</evidence>
<dbReference type="CDD" id="cd04468">
    <property type="entry name" value="S1_eIF5A"/>
    <property type="match status" value="1"/>
</dbReference>
<organism evidence="9 10">
    <name type="scientific">Tribonema minus</name>
    <dbReference type="NCBI Taxonomy" id="303371"/>
    <lineage>
        <taxon>Eukaryota</taxon>
        <taxon>Sar</taxon>
        <taxon>Stramenopiles</taxon>
        <taxon>Ochrophyta</taxon>
        <taxon>PX clade</taxon>
        <taxon>Xanthophyceae</taxon>
        <taxon>Tribonematales</taxon>
        <taxon>Tribonemataceae</taxon>
        <taxon>Tribonema</taxon>
    </lineage>
</organism>
<evidence type="ECO:0000256" key="6">
    <source>
        <dbReference type="ARBA" id="ARBA00023071"/>
    </source>
</evidence>
<dbReference type="Pfam" id="PF01287">
    <property type="entry name" value="eIF-5a"/>
    <property type="match status" value="1"/>
</dbReference>
<dbReference type="SUPFAM" id="SSF50104">
    <property type="entry name" value="Translation proteins SH3-like domain"/>
    <property type="match status" value="1"/>
</dbReference>